<dbReference type="Proteomes" id="UP000477285">
    <property type="component" value="Unassembled WGS sequence"/>
</dbReference>
<dbReference type="RefSeq" id="WP_008707693.1">
    <property type="nucleotide sequence ID" value="NZ_AP031426.1"/>
</dbReference>
<sequence length="125" mass="14717">MKRAELESFIMETYNAETDYPWLKYPNYEVFRHCNNRKWFALIMDVPKNKLGLQGEEMLKVVDFKCDPILIGTLREEPGFFPAYHMSKDSWITVALDGSVSDDKTKMLLDMSYEATIPKTCKKRY</sequence>
<dbReference type="AlphaFoldDB" id="A0A174CZB4"/>
<dbReference type="Gene3D" id="3.90.1150.30">
    <property type="match status" value="1"/>
</dbReference>
<accession>A0A174CZB4</accession>
<dbReference type="EMBL" id="CYZN01000012">
    <property type="protein sequence ID" value="CUO18397.1"/>
    <property type="molecule type" value="Genomic_DNA"/>
</dbReference>
<reference evidence="1 5" key="1">
    <citation type="submission" date="2015-09" db="EMBL/GenBank/DDBJ databases">
        <authorList>
            <consortium name="Pathogen Informatics"/>
        </authorList>
    </citation>
    <scope>NUCLEOTIDE SEQUENCE [LARGE SCALE GENOMIC DNA]</scope>
    <source>
        <strain evidence="1 5">2789STDY5834863</strain>
    </source>
</reference>
<evidence type="ECO:0000313" key="4">
    <source>
        <dbReference type="EMBL" id="VUX65991.1"/>
    </source>
</evidence>
<evidence type="ECO:0000313" key="3">
    <source>
        <dbReference type="EMBL" id="MZS90194.1"/>
    </source>
</evidence>
<dbReference type="EMBL" id="WWVQ01000035">
    <property type="protein sequence ID" value="MZL34271.1"/>
    <property type="molecule type" value="Genomic_DNA"/>
</dbReference>
<dbReference type="PANTHER" id="PTHR35145:SF1">
    <property type="entry name" value="CYTOPLASMIC PROTEIN"/>
    <property type="match status" value="1"/>
</dbReference>
<evidence type="ECO:0000313" key="5">
    <source>
        <dbReference type="Proteomes" id="UP000095431"/>
    </source>
</evidence>
<evidence type="ECO:0000313" key="8">
    <source>
        <dbReference type="Proteomes" id="UP000477285"/>
    </source>
</evidence>
<dbReference type="EMBL" id="WWVF01000030">
    <property type="protein sequence ID" value="MZS90194.1"/>
    <property type="molecule type" value="Genomic_DNA"/>
</dbReference>
<dbReference type="Pfam" id="PF04237">
    <property type="entry name" value="YjbR"/>
    <property type="match status" value="1"/>
</dbReference>
<dbReference type="InterPro" id="IPR007351">
    <property type="entry name" value="YjbR"/>
</dbReference>
<evidence type="ECO:0000313" key="2">
    <source>
        <dbReference type="EMBL" id="MZL34271.1"/>
    </source>
</evidence>
<dbReference type="PANTHER" id="PTHR35145">
    <property type="entry name" value="CYTOPLASMIC PROTEIN-RELATED"/>
    <property type="match status" value="1"/>
</dbReference>
<proteinExistence type="predicted"/>
<organism evidence="1 5">
    <name type="scientific">Blautia wexlerae</name>
    <dbReference type="NCBI Taxonomy" id="418240"/>
    <lineage>
        <taxon>Bacteria</taxon>
        <taxon>Bacillati</taxon>
        <taxon>Bacillota</taxon>
        <taxon>Clostridia</taxon>
        <taxon>Lachnospirales</taxon>
        <taxon>Lachnospiraceae</taxon>
        <taxon>Blautia</taxon>
    </lineage>
</organism>
<dbReference type="InterPro" id="IPR038056">
    <property type="entry name" value="YjbR-like_sf"/>
</dbReference>
<dbReference type="Proteomes" id="UP000366766">
    <property type="component" value="Unassembled WGS sequence"/>
</dbReference>
<keyword evidence="6" id="KW-1185">Reference proteome</keyword>
<reference evidence="4 6" key="3">
    <citation type="submission" date="2019-07" db="EMBL/GenBank/DDBJ databases">
        <authorList>
            <person name="Chang H.-W."/>
            <person name="Raman A."/>
            <person name="Venkatesh S."/>
            <person name="Gehrig J."/>
        </authorList>
    </citation>
    <scope>NUCLEOTIDE SEQUENCE [LARGE SCALE GENOMIC DNA]</scope>
    <source>
        <strain evidence="4">Blautia_wexlerae_LFYP_14</strain>
    </source>
</reference>
<evidence type="ECO:0000313" key="7">
    <source>
        <dbReference type="Proteomes" id="UP000477156"/>
    </source>
</evidence>
<dbReference type="SUPFAM" id="SSF142906">
    <property type="entry name" value="YjbR-like"/>
    <property type="match status" value="1"/>
</dbReference>
<evidence type="ECO:0000313" key="1">
    <source>
        <dbReference type="EMBL" id="CUO18397.1"/>
    </source>
</evidence>
<evidence type="ECO:0000313" key="6">
    <source>
        <dbReference type="Proteomes" id="UP000366766"/>
    </source>
</evidence>
<dbReference type="Proteomes" id="UP000477156">
    <property type="component" value="Unassembled WGS sequence"/>
</dbReference>
<protein>
    <submittedName>
        <fullName evidence="2">MmcQ/YjbR family DNA-binding protein</fullName>
    </submittedName>
    <submittedName>
        <fullName evidence="1">Uncharacterized protein conserved in bacteria</fullName>
    </submittedName>
</protein>
<dbReference type="InterPro" id="IPR058532">
    <property type="entry name" value="YjbR/MT2646/Rv2570-like"/>
</dbReference>
<gene>
    <name evidence="4" type="ORF">BWLFYP14_02361</name>
    <name evidence="1" type="ORF">ERS852478_02084</name>
    <name evidence="3" type="ORF">GT712_14230</name>
    <name evidence="2" type="ORF">GT728_13930</name>
</gene>
<reference evidence="7 8" key="2">
    <citation type="journal article" date="2019" name="Nat. Med.">
        <title>A library of human gut bacterial isolates paired with longitudinal multiomics data enables mechanistic microbiome research.</title>
        <authorList>
            <person name="Poyet M."/>
            <person name="Groussin M."/>
            <person name="Gibbons S.M."/>
            <person name="Avila-Pacheco J."/>
            <person name="Jiang X."/>
            <person name="Kearney S.M."/>
            <person name="Perrotta A.R."/>
            <person name="Berdy B."/>
            <person name="Zhao S."/>
            <person name="Lieberman T.D."/>
            <person name="Swanson P.K."/>
            <person name="Smith M."/>
            <person name="Roesemann S."/>
            <person name="Alexander J.E."/>
            <person name="Rich S.A."/>
            <person name="Livny J."/>
            <person name="Vlamakis H."/>
            <person name="Clish C."/>
            <person name="Bullock K."/>
            <person name="Deik A."/>
            <person name="Scott J."/>
            <person name="Pierce K.A."/>
            <person name="Xavier R.J."/>
            <person name="Alm E.J."/>
        </authorList>
    </citation>
    <scope>NUCLEOTIDE SEQUENCE [LARGE SCALE GENOMIC DNA]</scope>
    <source>
        <strain evidence="2 8">BIOML-A1</strain>
        <strain evidence="3 7">BIOML-A12</strain>
    </source>
</reference>
<dbReference type="Proteomes" id="UP000095431">
    <property type="component" value="Unassembled WGS sequence"/>
</dbReference>
<keyword evidence="2" id="KW-0238">DNA-binding</keyword>
<dbReference type="GO" id="GO:0003677">
    <property type="term" value="F:DNA binding"/>
    <property type="evidence" value="ECO:0007669"/>
    <property type="project" value="UniProtKB-KW"/>
</dbReference>
<dbReference type="EMBL" id="CABHOF010000046">
    <property type="protein sequence ID" value="VUX65991.1"/>
    <property type="molecule type" value="Genomic_DNA"/>
</dbReference>
<name>A0A174CZB4_9FIRM</name>